<dbReference type="InterPro" id="IPR036388">
    <property type="entry name" value="WH-like_DNA-bd_sf"/>
</dbReference>
<dbReference type="eggNOG" id="COG1846">
    <property type="taxonomic scope" value="Bacteria"/>
</dbReference>
<evidence type="ECO:0000256" key="1">
    <source>
        <dbReference type="ARBA" id="ARBA00023015"/>
    </source>
</evidence>
<dbReference type="AlphaFoldDB" id="G6EIW0"/>
<keyword evidence="2" id="KW-0238">DNA-binding</keyword>
<dbReference type="STRING" id="1088721.JI59_03370"/>
<evidence type="ECO:0000256" key="3">
    <source>
        <dbReference type="ARBA" id="ARBA00023163"/>
    </source>
</evidence>
<comment type="caution">
    <text evidence="5">The sequence shown here is derived from an EMBL/GenBank/DDBJ whole genome shotgun (WGS) entry which is preliminary data.</text>
</comment>
<evidence type="ECO:0000256" key="2">
    <source>
        <dbReference type="ARBA" id="ARBA00023125"/>
    </source>
</evidence>
<dbReference type="Pfam" id="PF12802">
    <property type="entry name" value="MarR_2"/>
    <property type="match status" value="1"/>
</dbReference>
<reference evidence="5 6" key="1">
    <citation type="journal article" date="2012" name="J. Bacteriol.">
        <title>Genome sequence of benzo(a)pyrene-degrading bacterium Novosphingobium pentaromativorans US6-1.</title>
        <authorList>
            <person name="Luo Y.R."/>
            <person name="Kang S.G."/>
            <person name="Kim S.J."/>
            <person name="Kim M.R."/>
            <person name="Li N."/>
            <person name="Lee J.H."/>
            <person name="Kwon K.K."/>
        </authorList>
    </citation>
    <scope>NUCLEOTIDE SEQUENCE [LARGE SCALE GENOMIC DNA]</scope>
    <source>
        <strain evidence="5 6">US6-1</strain>
    </source>
</reference>
<keyword evidence="3" id="KW-0804">Transcription</keyword>
<dbReference type="PROSITE" id="PS50995">
    <property type="entry name" value="HTH_MARR_2"/>
    <property type="match status" value="1"/>
</dbReference>
<protein>
    <submittedName>
        <fullName evidence="5">MarR family transcriptional regulator,transcriptional regulator for hemolysin</fullName>
    </submittedName>
</protein>
<dbReference type="InterPro" id="IPR000835">
    <property type="entry name" value="HTH_MarR-typ"/>
</dbReference>
<dbReference type="GO" id="GO:0003677">
    <property type="term" value="F:DNA binding"/>
    <property type="evidence" value="ECO:0007669"/>
    <property type="project" value="UniProtKB-KW"/>
</dbReference>
<dbReference type="GO" id="GO:0006950">
    <property type="term" value="P:response to stress"/>
    <property type="evidence" value="ECO:0007669"/>
    <property type="project" value="TreeGrafter"/>
</dbReference>
<dbReference type="SMART" id="SM00347">
    <property type="entry name" value="HTH_MARR"/>
    <property type="match status" value="1"/>
</dbReference>
<dbReference type="SUPFAM" id="SSF46785">
    <property type="entry name" value="Winged helix' DNA-binding domain"/>
    <property type="match status" value="1"/>
</dbReference>
<dbReference type="EMBL" id="AGFM01000065">
    <property type="protein sequence ID" value="EHJ58719.1"/>
    <property type="molecule type" value="Genomic_DNA"/>
</dbReference>
<sequence>MGPVARAWQQLGDAALASLEVSNSAGWALVHLLRMGGDVRQGDLARKIGITEPSLVRTLDRLEEAQLLERRADEQDRRAKHVRLTPVGTDLGKRIDARLVAVRGQLLADFGDAELATVVDVLERLSDRIAEAAERL</sequence>
<proteinExistence type="predicted"/>
<dbReference type="Proteomes" id="UP000004030">
    <property type="component" value="Unassembled WGS sequence"/>
</dbReference>
<dbReference type="InterPro" id="IPR036390">
    <property type="entry name" value="WH_DNA-bd_sf"/>
</dbReference>
<dbReference type="PANTHER" id="PTHR33164">
    <property type="entry name" value="TRANSCRIPTIONAL REGULATOR, MARR FAMILY"/>
    <property type="match status" value="1"/>
</dbReference>
<organism evidence="5 6">
    <name type="scientific">Novosphingobium pentaromativorans US6-1</name>
    <dbReference type="NCBI Taxonomy" id="1088721"/>
    <lineage>
        <taxon>Bacteria</taxon>
        <taxon>Pseudomonadati</taxon>
        <taxon>Pseudomonadota</taxon>
        <taxon>Alphaproteobacteria</taxon>
        <taxon>Sphingomonadales</taxon>
        <taxon>Sphingomonadaceae</taxon>
        <taxon>Novosphingobium</taxon>
    </lineage>
</organism>
<feature type="domain" description="HTH marR-type" evidence="4">
    <location>
        <begin position="1"/>
        <end position="127"/>
    </location>
</feature>
<keyword evidence="6" id="KW-1185">Reference proteome</keyword>
<gene>
    <name evidence="5" type="ORF">NSU_4281</name>
</gene>
<keyword evidence="1" id="KW-0805">Transcription regulation</keyword>
<dbReference type="Gene3D" id="1.10.10.10">
    <property type="entry name" value="Winged helix-like DNA-binding domain superfamily/Winged helix DNA-binding domain"/>
    <property type="match status" value="1"/>
</dbReference>
<dbReference type="PATRIC" id="fig|1088721.3.peg.4219"/>
<dbReference type="GO" id="GO:0003700">
    <property type="term" value="F:DNA-binding transcription factor activity"/>
    <property type="evidence" value="ECO:0007669"/>
    <property type="project" value="InterPro"/>
</dbReference>
<evidence type="ECO:0000259" key="4">
    <source>
        <dbReference type="PROSITE" id="PS50995"/>
    </source>
</evidence>
<dbReference type="InterPro" id="IPR039422">
    <property type="entry name" value="MarR/SlyA-like"/>
</dbReference>
<name>G6EIW0_9SPHN</name>
<evidence type="ECO:0000313" key="5">
    <source>
        <dbReference type="EMBL" id="EHJ58719.1"/>
    </source>
</evidence>
<dbReference type="PRINTS" id="PR00598">
    <property type="entry name" value="HTHMARR"/>
</dbReference>
<dbReference type="PANTHER" id="PTHR33164:SF64">
    <property type="entry name" value="TRANSCRIPTIONAL REGULATOR SLYA"/>
    <property type="match status" value="1"/>
</dbReference>
<evidence type="ECO:0000313" key="6">
    <source>
        <dbReference type="Proteomes" id="UP000004030"/>
    </source>
</evidence>
<accession>G6EIW0</accession>